<feature type="transmembrane region" description="Helical" evidence="9">
    <location>
        <begin position="21"/>
        <end position="50"/>
    </location>
</feature>
<evidence type="ECO:0000313" key="12">
    <source>
        <dbReference type="Proteomes" id="UP001438953"/>
    </source>
</evidence>
<keyword evidence="5 9" id="KW-0812">Transmembrane</keyword>
<dbReference type="PROSITE" id="PS50850">
    <property type="entry name" value="MFS"/>
    <property type="match status" value="1"/>
</dbReference>
<dbReference type="CDD" id="cd17359">
    <property type="entry name" value="MFS_XylE_like"/>
    <property type="match status" value="1"/>
</dbReference>
<feature type="transmembrane region" description="Helical" evidence="9">
    <location>
        <begin position="404"/>
        <end position="423"/>
    </location>
</feature>
<keyword evidence="4" id="KW-1003">Cell membrane</keyword>
<evidence type="ECO:0000256" key="5">
    <source>
        <dbReference type="ARBA" id="ARBA00022692"/>
    </source>
</evidence>
<dbReference type="NCBIfam" id="TIGR00879">
    <property type="entry name" value="SP"/>
    <property type="match status" value="1"/>
</dbReference>
<evidence type="ECO:0000256" key="1">
    <source>
        <dbReference type="ARBA" id="ARBA00004651"/>
    </source>
</evidence>
<gene>
    <name evidence="11" type="ORF">VSX56_05500</name>
</gene>
<dbReference type="InterPro" id="IPR005829">
    <property type="entry name" value="Sugar_transporter_CS"/>
</dbReference>
<dbReference type="InterPro" id="IPR047984">
    <property type="entry name" value="XylE-like"/>
</dbReference>
<feature type="transmembrane region" description="Helical" evidence="9">
    <location>
        <begin position="366"/>
        <end position="392"/>
    </location>
</feature>
<dbReference type="PANTHER" id="PTHR48020">
    <property type="entry name" value="PROTON MYO-INOSITOL COTRANSPORTER"/>
    <property type="match status" value="1"/>
</dbReference>
<feature type="transmembrane region" description="Helical" evidence="9">
    <location>
        <begin position="429"/>
        <end position="449"/>
    </location>
</feature>
<sequence>MQGLAEGHRATVQARSDDKGILGRVALVATMGGLLYGYDTGVINGALIFIQRDLGLTPVTEGMAASALLLGAGLGAIGSGPFSMRIGRRRTILLLSVIFILATLACVLSPNVASLVAARFVLGVAVGGSSVTVPTYLAEVAPSGQRGRLVTRNELMLVSGQLLAFAFNAAFSVKWGDNPEIWRWMLSVAMIPAIALFIGMFFVPESPRWLVAHNKIEKAERALKRLHSDEDAAIEIRELRKAVDEDAATRRARPSRLDLGRFREPWIRRILMIGIGIGIVQQLTGVNSIMYYGTQILTESGFGQNGAFLANISNGVISVAATFLGIYLLPKVDRRTMLTIGLCGIVVTLLAIGATSMLLGQSTLRAFIILPLMAAFLGFQQAFVSPVTWVLLSEIFPLKVRSMAVGISGLALWLATFAVGFLFPIMVAGIGLSVTYFVFAAIGLANITFTRKFVPETRGKSLEQVEEMLRAHRVRES</sequence>
<feature type="domain" description="Major facilitator superfamily (MFS) profile" evidence="10">
    <location>
        <begin position="25"/>
        <end position="458"/>
    </location>
</feature>
<proteinExistence type="inferred from homology"/>
<dbReference type="InterPro" id="IPR005828">
    <property type="entry name" value="MFS_sugar_transport-like"/>
</dbReference>
<comment type="subcellular location">
    <subcellularLocation>
        <location evidence="1">Cell membrane</location>
        <topology evidence="1">Multi-pass membrane protein</topology>
    </subcellularLocation>
</comment>
<evidence type="ECO:0000256" key="6">
    <source>
        <dbReference type="ARBA" id="ARBA00022989"/>
    </source>
</evidence>
<feature type="transmembrane region" description="Helical" evidence="9">
    <location>
        <begin position="116"/>
        <end position="137"/>
    </location>
</feature>
<dbReference type="InterPro" id="IPR050814">
    <property type="entry name" value="Myo-inositol_Transporter"/>
</dbReference>
<dbReference type="PRINTS" id="PR00171">
    <property type="entry name" value="SUGRTRNSPORT"/>
</dbReference>
<comment type="similarity">
    <text evidence="2 8">Belongs to the major facilitator superfamily. Sugar transporter (TC 2.A.1.1) family.</text>
</comment>
<dbReference type="EMBL" id="JAYWLC010000003">
    <property type="protein sequence ID" value="MER5171228.1"/>
    <property type="molecule type" value="Genomic_DNA"/>
</dbReference>
<evidence type="ECO:0000256" key="3">
    <source>
        <dbReference type="ARBA" id="ARBA00022448"/>
    </source>
</evidence>
<dbReference type="Pfam" id="PF00083">
    <property type="entry name" value="Sugar_tr"/>
    <property type="match status" value="1"/>
</dbReference>
<keyword evidence="3 8" id="KW-0813">Transport</keyword>
<evidence type="ECO:0000256" key="7">
    <source>
        <dbReference type="ARBA" id="ARBA00023136"/>
    </source>
</evidence>
<dbReference type="Proteomes" id="UP001438953">
    <property type="component" value="Unassembled WGS sequence"/>
</dbReference>
<dbReference type="PANTHER" id="PTHR48020:SF12">
    <property type="entry name" value="PROTON MYO-INOSITOL COTRANSPORTER"/>
    <property type="match status" value="1"/>
</dbReference>
<reference evidence="11 12" key="1">
    <citation type="submission" date="2024-06" db="EMBL/GenBank/DDBJ databases">
        <title>Thioclava kandeliae sp. nov. from a rhizosphere soil sample of Kandelia candel in a mangrove.</title>
        <authorList>
            <person name="Mu T."/>
        </authorList>
    </citation>
    <scope>NUCLEOTIDE SEQUENCE [LARGE SCALE GENOMIC DNA]</scope>
    <source>
        <strain evidence="11 12">CPCC 100088</strain>
    </source>
</reference>
<feature type="transmembrane region" description="Helical" evidence="9">
    <location>
        <begin position="157"/>
        <end position="175"/>
    </location>
</feature>
<dbReference type="Gene3D" id="1.20.1250.20">
    <property type="entry name" value="MFS general substrate transporter like domains"/>
    <property type="match status" value="1"/>
</dbReference>
<feature type="transmembrane region" description="Helical" evidence="9">
    <location>
        <begin position="337"/>
        <end position="360"/>
    </location>
</feature>
<dbReference type="RefSeq" id="WP_339115089.1">
    <property type="nucleotide sequence ID" value="NZ_JAYWLC010000003.1"/>
</dbReference>
<evidence type="ECO:0000256" key="9">
    <source>
        <dbReference type="SAM" id="Phobius"/>
    </source>
</evidence>
<protein>
    <submittedName>
        <fullName evidence="11">Sugar porter family MFS transporter</fullName>
    </submittedName>
</protein>
<keyword evidence="7 9" id="KW-0472">Membrane</keyword>
<evidence type="ECO:0000256" key="4">
    <source>
        <dbReference type="ARBA" id="ARBA00022475"/>
    </source>
</evidence>
<organism evidence="11 12">
    <name type="scientific">Thioclava kandeliae</name>
    <dbReference type="NCBI Taxonomy" id="3070818"/>
    <lineage>
        <taxon>Bacteria</taxon>
        <taxon>Pseudomonadati</taxon>
        <taxon>Pseudomonadota</taxon>
        <taxon>Alphaproteobacteria</taxon>
        <taxon>Rhodobacterales</taxon>
        <taxon>Paracoccaceae</taxon>
        <taxon>Thioclava</taxon>
    </lineage>
</organism>
<keyword evidence="12" id="KW-1185">Reference proteome</keyword>
<accession>A0ABV1SEA8</accession>
<evidence type="ECO:0000256" key="2">
    <source>
        <dbReference type="ARBA" id="ARBA00010992"/>
    </source>
</evidence>
<evidence type="ECO:0000256" key="8">
    <source>
        <dbReference type="RuleBase" id="RU003346"/>
    </source>
</evidence>
<dbReference type="SUPFAM" id="SSF103473">
    <property type="entry name" value="MFS general substrate transporter"/>
    <property type="match status" value="1"/>
</dbReference>
<dbReference type="PROSITE" id="PS00217">
    <property type="entry name" value="SUGAR_TRANSPORT_2"/>
    <property type="match status" value="1"/>
</dbReference>
<feature type="transmembrane region" description="Helical" evidence="9">
    <location>
        <begin position="92"/>
        <end position="110"/>
    </location>
</feature>
<feature type="transmembrane region" description="Helical" evidence="9">
    <location>
        <begin position="181"/>
        <end position="203"/>
    </location>
</feature>
<dbReference type="InterPro" id="IPR003663">
    <property type="entry name" value="Sugar/inositol_transpt"/>
</dbReference>
<name>A0ABV1SEA8_9RHOB</name>
<feature type="transmembrane region" description="Helical" evidence="9">
    <location>
        <begin position="62"/>
        <end position="80"/>
    </location>
</feature>
<dbReference type="InterPro" id="IPR036259">
    <property type="entry name" value="MFS_trans_sf"/>
</dbReference>
<feature type="transmembrane region" description="Helical" evidence="9">
    <location>
        <begin position="270"/>
        <end position="292"/>
    </location>
</feature>
<keyword evidence="6 9" id="KW-1133">Transmembrane helix</keyword>
<feature type="transmembrane region" description="Helical" evidence="9">
    <location>
        <begin position="312"/>
        <end position="330"/>
    </location>
</feature>
<comment type="caution">
    <text evidence="11">The sequence shown here is derived from an EMBL/GenBank/DDBJ whole genome shotgun (WGS) entry which is preliminary data.</text>
</comment>
<evidence type="ECO:0000313" key="11">
    <source>
        <dbReference type="EMBL" id="MER5171228.1"/>
    </source>
</evidence>
<dbReference type="InterPro" id="IPR020846">
    <property type="entry name" value="MFS_dom"/>
</dbReference>
<evidence type="ECO:0000259" key="10">
    <source>
        <dbReference type="PROSITE" id="PS50850"/>
    </source>
</evidence>